<dbReference type="NCBIfam" id="TIGR03429">
    <property type="entry name" value="arom_pren_DMATS"/>
    <property type="match status" value="1"/>
</dbReference>
<dbReference type="RefSeq" id="XP_001215289.1">
    <property type="nucleotide sequence ID" value="XM_001215289.1"/>
</dbReference>
<dbReference type="VEuPathDB" id="FungiDB:ATEG_06111"/>
<dbReference type="Pfam" id="PF11991">
    <property type="entry name" value="Trp_DMAT"/>
    <property type="match status" value="1"/>
</dbReference>
<protein>
    <recommendedName>
        <fullName evidence="5">Aromatic prenyltransferase</fullName>
    </recommendedName>
</protein>
<dbReference type="InterPro" id="IPR033964">
    <property type="entry name" value="ABBA"/>
</dbReference>
<dbReference type="OrthoDB" id="3354387at2759"/>
<gene>
    <name evidence="3" type="ORF">ATEG_06111</name>
</gene>
<comment type="similarity">
    <text evidence="1">Belongs to the tryptophan dimethylallyltransferase family.</text>
</comment>
<accession>Q0CJM3</accession>
<organism evidence="3 4">
    <name type="scientific">Aspergillus terreus (strain NIH 2624 / FGSC A1156)</name>
    <dbReference type="NCBI Taxonomy" id="341663"/>
    <lineage>
        <taxon>Eukaryota</taxon>
        <taxon>Fungi</taxon>
        <taxon>Dikarya</taxon>
        <taxon>Ascomycota</taxon>
        <taxon>Pezizomycotina</taxon>
        <taxon>Eurotiomycetes</taxon>
        <taxon>Eurotiomycetidae</taxon>
        <taxon>Eurotiales</taxon>
        <taxon>Aspergillaceae</taxon>
        <taxon>Aspergillus</taxon>
        <taxon>Aspergillus subgen. Circumdati</taxon>
    </lineage>
</organism>
<dbReference type="GeneID" id="4321697"/>
<dbReference type="PANTHER" id="PTHR40627:SF3">
    <property type="entry name" value="PRENYLTRANSFERASE ASQH2-RELATED"/>
    <property type="match status" value="1"/>
</dbReference>
<evidence type="ECO:0000313" key="3">
    <source>
        <dbReference type="EMBL" id="EAU33872.1"/>
    </source>
</evidence>
<evidence type="ECO:0000313" key="4">
    <source>
        <dbReference type="Proteomes" id="UP000007963"/>
    </source>
</evidence>
<dbReference type="HOGENOM" id="CLU_037431_0_0_1"/>
<reference evidence="4" key="1">
    <citation type="submission" date="2005-09" db="EMBL/GenBank/DDBJ databases">
        <title>Annotation of the Aspergillus terreus NIH2624 genome.</title>
        <authorList>
            <person name="Birren B.W."/>
            <person name="Lander E.S."/>
            <person name="Galagan J.E."/>
            <person name="Nusbaum C."/>
            <person name="Devon K."/>
            <person name="Henn M."/>
            <person name="Ma L.-J."/>
            <person name="Jaffe D.B."/>
            <person name="Butler J."/>
            <person name="Alvarez P."/>
            <person name="Gnerre S."/>
            <person name="Grabherr M."/>
            <person name="Kleber M."/>
            <person name="Mauceli E.W."/>
            <person name="Brockman W."/>
            <person name="Rounsley S."/>
            <person name="Young S.K."/>
            <person name="LaButti K."/>
            <person name="Pushparaj V."/>
            <person name="DeCaprio D."/>
            <person name="Crawford M."/>
            <person name="Koehrsen M."/>
            <person name="Engels R."/>
            <person name="Montgomery P."/>
            <person name="Pearson M."/>
            <person name="Howarth C."/>
            <person name="Larson L."/>
            <person name="Luoma S."/>
            <person name="White J."/>
            <person name="Alvarado L."/>
            <person name="Kodira C.D."/>
            <person name="Zeng Q."/>
            <person name="Oleary S."/>
            <person name="Yandava C."/>
            <person name="Denning D.W."/>
            <person name="Nierman W.C."/>
            <person name="Milne T."/>
            <person name="Madden K."/>
        </authorList>
    </citation>
    <scope>NUCLEOTIDE SEQUENCE [LARGE SCALE GENOMIC DNA]</scope>
    <source>
        <strain evidence="4">NIH 2624 / FGSC A1156</strain>
    </source>
</reference>
<evidence type="ECO:0000256" key="1">
    <source>
        <dbReference type="ARBA" id="ARBA00010209"/>
    </source>
</evidence>
<evidence type="ECO:0008006" key="5">
    <source>
        <dbReference type="Google" id="ProtNLM"/>
    </source>
</evidence>
<proteinExistence type="inferred from homology"/>
<keyword evidence="2" id="KW-0808">Transferase</keyword>
<dbReference type="CDD" id="cd13929">
    <property type="entry name" value="PT-DMATS_CymD"/>
    <property type="match status" value="1"/>
</dbReference>
<dbReference type="GO" id="GO:0016765">
    <property type="term" value="F:transferase activity, transferring alkyl or aryl (other than methyl) groups"/>
    <property type="evidence" value="ECO:0007669"/>
    <property type="project" value="InterPro"/>
</dbReference>
<dbReference type="AlphaFoldDB" id="Q0CJM3"/>
<evidence type="ECO:0000256" key="2">
    <source>
        <dbReference type="ARBA" id="ARBA00022679"/>
    </source>
</evidence>
<name>Q0CJM3_ASPTN</name>
<dbReference type="PANTHER" id="PTHR40627">
    <property type="entry name" value="INDOLE PRENYLTRANSFERASE TDIB-RELATED"/>
    <property type="match status" value="1"/>
</dbReference>
<dbReference type="InterPro" id="IPR017795">
    <property type="entry name" value="ABBA_NscD-like"/>
</dbReference>
<dbReference type="GO" id="GO:0009820">
    <property type="term" value="P:alkaloid metabolic process"/>
    <property type="evidence" value="ECO:0007669"/>
    <property type="project" value="InterPro"/>
</dbReference>
<dbReference type="Proteomes" id="UP000007963">
    <property type="component" value="Unassembled WGS sequence"/>
</dbReference>
<dbReference type="SFLD" id="SFLDS00036">
    <property type="entry name" value="Aromatic_Prenyltransferase"/>
    <property type="match status" value="1"/>
</dbReference>
<dbReference type="EMBL" id="CH476601">
    <property type="protein sequence ID" value="EAU33872.1"/>
    <property type="molecule type" value="Genomic_DNA"/>
</dbReference>
<sequence length="324" mass="35805">MSTNHSDNGRLVRIGMEPLSIHAGTSADPLTQAFLRLFLGELAIHFPHVDLLLANHFESCLNLSPEEYKVAVSMPVTEANMQARFAGFNLQRTGDIVAKAYYSFGAKAAIQGVSKTTLALKTLRSIDSYSSDPKYSAAVSDLEGFFASTGIEPFLMGTDCIESTKSRIKVYVRAPWFTSAGLRDLWTLGGRVNTPLSAKGLEIAEYFMSLLNYTPEQTNVDSSFAALLANYELRIGSPHPKPQIYFPLHRIDDETAANILTRFFDYLGWQGIASNFKDSMLSNMPCPSWKDNKKFTKWAAYAYSEAGVYLTVYYNSASAKAGSL</sequence>